<proteinExistence type="predicted"/>
<evidence type="ECO:0000313" key="1">
    <source>
        <dbReference type="EMBL" id="GFT17095.1"/>
    </source>
</evidence>
<comment type="caution">
    <text evidence="1">The sequence shown here is derived from an EMBL/GenBank/DDBJ whole genome shotgun (WGS) entry which is preliminary data.</text>
</comment>
<organism evidence="1 2">
    <name type="scientific">Nephila pilipes</name>
    <name type="common">Giant wood spider</name>
    <name type="synonym">Nephila maculata</name>
    <dbReference type="NCBI Taxonomy" id="299642"/>
    <lineage>
        <taxon>Eukaryota</taxon>
        <taxon>Metazoa</taxon>
        <taxon>Ecdysozoa</taxon>
        <taxon>Arthropoda</taxon>
        <taxon>Chelicerata</taxon>
        <taxon>Arachnida</taxon>
        <taxon>Araneae</taxon>
        <taxon>Araneomorphae</taxon>
        <taxon>Entelegynae</taxon>
        <taxon>Araneoidea</taxon>
        <taxon>Nephilidae</taxon>
        <taxon>Nephila</taxon>
    </lineage>
</organism>
<accession>A0A8X6NK74</accession>
<dbReference type="AlphaFoldDB" id="A0A8X6NK74"/>
<reference evidence="1" key="1">
    <citation type="submission" date="2020-08" db="EMBL/GenBank/DDBJ databases">
        <title>Multicomponent nature underlies the extraordinary mechanical properties of spider dragline silk.</title>
        <authorList>
            <person name="Kono N."/>
            <person name="Nakamura H."/>
            <person name="Mori M."/>
            <person name="Yoshida Y."/>
            <person name="Ohtoshi R."/>
            <person name="Malay A.D."/>
            <person name="Moran D.A.P."/>
            <person name="Tomita M."/>
            <person name="Numata K."/>
            <person name="Arakawa K."/>
        </authorList>
    </citation>
    <scope>NUCLEOTIDE SEQUENCE</scope>
</reference>
<dbReference type="EMBL" id="BMAW01058601">
    <property type="protein sequence ID" value="GFT17095.1"/>
    <property type="molecule type" value="Genomic_DNA"/>
</dbReference>
<keyword evidence="2" id="KW-1185">Reference proteome</keyword>
<name>A0A8X6NK74_NEPPI</name>
<sequence>MIHYAHLGKHGCSSKFRDGHGSGNCRRAGRGVAGVDTTLAKGMAIAKYTFSKLSLIPERKRTKRLACAVFFATDKVAYRKLYLVL</sequence>
<gene>
    <name evidence="1" type="ORF">NPIL_306301</name>
</gene>
<dbReference type="Proteomes" id="UP000887013">
    <property type="component" value="Unassembled WGS sequence"/>
</dbReference>
<evidence type="ECO:0000313" key="2">
    <source>
        <dbReference type="Proteomes" id="UP000887013"/>
    </source>
</evidence>
<protein>
    <submittedName>
        <fullName evidence="1">Uncharacterized protein</fullName>
    </submittedName>
</protein>